<reference evidence="1 2" key="1">
    <citation type="journal article" date="2016" name="Nat. Commun.">
        <title>Thousands of microbial genomes shed light on interconnected biogeochemical processes in an aquifer system.</title>
        <authorList>
            <person name="Anantharaman K."/>
            <person name="Brown C.T."/>
            <person name="Hug L.A."/>
            <person name="Sharon I."/>
            <person name="Castelle C.J."/>
            <person name="Probst A.J."/>
            <person name="Thomas B.C."/>
            <person name="Singh A."/>
            <person name="Wilkins M.J."/>
            <person name="Karaoz U."/>
            <person name="Brodie E.L."/>
            <person name="Williams K.H."/>
            <person name="Hubbard S.S."/>
            <person name="Banfield J.F."/>
        </authorList>
    </citation>
    <scope>NUCLEOTIDE SEQUENCE [LARGE SCALE GENOMIC DNA]</scope>
</reference>
<proteinExistence type="predicted"/>
<evidence type="ECO:0000313" key="2">
    <source>
        <dbReference type="Proteomes" id="UP000179057"/>
    </source>
</evidence>
<evidence type="ECO:0000313" key="1">
    <source>
        <dbReference type="EMBL" id="OGM94250.1"/>
    </source>
</evidence>
<sequence>MEGFNRKAFDEMVGKAQEEALKDNAKLDSANALIKEIKGEKEIAESKEQFETWQTIESGGKSKDELIKELEEKGRLIGADANHLLKSEDFKTSESREHIDLVRPTVKDLGFDNGATTEEIYARADELGLDLCEAEDAPNLRVQYDGTEGMAIAMKQITGSGGFPSVFYLSSDDDDLWLGTNGARPGIRWNADNRFVFRRRK</sequence>
<organism evidence="1 2">
    <name type="scientific">Candidatus Wolfebacteria bacterium RIFOXYD1_FULL_48_65</name>
    <dbReference type="NCBI Taxonomy" id="1802561"/>
    <lineage>
        <taxon>Bacteria</taxon>
        <taxon>Candidatus Wolfeibacteriota</taxon>
    </lineage>
</organism>
<gene>
    <name evidence="1" type="ORF">A2610_03030</name>
</gene>
<comment type="caution">
    <text evidence="1">The sequence shown here is derived from an EMBL/GenBank/DDBJ whole genome shotgun (WGS) entry which is preliminary data.</text>
</comment>
<accession>A0A1F8E0J7</accession>
<protein>
    <submittedName>
        <fullName evidence="1">Uncharacterized protein</fullName>
    </submittedName>
</protein>
<dbReference type="EMBL" id="MGIV01000014">
    <property type="protein sequence ID" value="OGM94250.1"/>
    <property type="molecule type" value="Genomic_DNA"/>
</dbReference>
<name>A0A1F8E0J7_9BACT</name>
<dbReference type="Proteomes" id="UP000179057">
    <property type="component" value="Unassembled WGS sequence"/>
</dbReference>
<dbReference type="AlphaFoldDB" id="A0A1F8E0J7"/>